<gene>
    <name evidence="1" type="ORF">AKO1_005274</name>
</gene>
<protein>
    <submittedName>
        <fullName evidence="1">LeuB</fullName>
    </submittedName>
</protein>
<accession>A0AAW2YLH3</accession>
<dbReference type="AlphaFoldDB" id="A0AAW2YLH3"/>
<keyword evidence="2" id="KW-1185">Reference proteome</keyword>
<name>A0AAW2YLH3_9EUKA</name>
<organism evidence="1 2">
    <name type="scientific">Acrasis kona</name>
    <dbReference type="NCBI Taxonomy" id="1008807"/>
    <lineage>
        <taxon>Eukaryota</taxon>
        <taxon>Discoba</taxon>
        <taxon>Heterolobosea</taxon>
        <taxon>Tetramitia</taxon>
        <taxon>Eutetramitia</taxon>
        <taxon>Acrasidae</taxon>
        <taxon>Acrasis</taxon>
    </lineage>
</organism>
<sequence length="161" mass="18563">MTMFPATVKVEASNLKDHTAQILGEVLLLQSSLYLKTSAYVNQSKDISGIKRFLEEFHFVLNDTYQRNVIQIETLTGNTISDKLKIPSAEILQKGFGCYELNVMKDLRQANTKILEFLTDFELKHDLSNKDDAVSLSIRELKSKHKYMDIIIKTQLIQYRM</sequence>
<evidence type="ECO:0000313" key="2">
    <source>
        <dbReference type="Proteomes" id="UP001431209"/>
    </source>
</evidence>
<comment type="caution">
    <text evidence="1">The sequence shown here is derived from an EMBL/GenBank/DDBJ whole genome shotgun (WGS) entry which is preliminary data.</text>
</comment>
<reference evidence="1 2" key="1">
    <citation type="submission" date="2024-03" db="EMBL/GenBank/DDBJ databases">
        <title>The Acrasis kona genome and developmental transcriptomes reveal deep origins of eukaryotic multicellular pathways.</title>
        <authorList>
            <person name="Sheikh S."/>
            <person name="Fu C.-J."/>
            <person name="Brown M.W."/>
            <person name="Baldauf S.L."/>
        </authorList>
    </citation>
    <scope>NUCLEOTIDE SEQUENCE [LARGE SCALE GENOMIC DNA]</scope>
    <source>
        <strain evidence="1 2">ATCC MYA-3509</strain>
    </source>
</reference>
<dbReference type="EMBL" id="JAOPGA020000251">
    <property type="protein sequence ID" value="KAL0477838.1"/>
    <property type="molecule type" value="Genomic_DNA"/>
</dbReference>
<evidence type="ECO:0000313" key="1">
    <source>
        <dbReference type="EMBL" id="KAL0477838.1"/>
    </source>
</evidence>
<dbReference type="Proteomes" id="UP001431209">
    <property type="component" value="Unassembled WGS sequence"/>
</dbReference>
<proteinExistence type="predicted"/>